<dbReference type="EMBL" id="CADILJ010000073">
    <property type="protein sequence ID" value="CAB3956583.1"/>
    <property type="molecule type" value="Genomic_DNA"/>
</dbReference>
<dbReference type="Proteomes" id="UP000494161">
    <property type="component" value="Unassembled WGS sequence"/>
</dbReference>
<sequence length="100" mass="11343">MSHATPTVRKGQYGGPPDRDTVRDRFMRRFQDPAFAAERGAGARYRSLPAYATRHEELDCDAAVWQGARNVSRVLANLLPRPRHGDLVERDHGIHDPRPK</sequence>
<accession>A0ABM8M3B2</accession>
<evidence type="ECO:0000313" key="2">
    <source>
        <dbReference type="EMBL" id="CAB3956583.1"/>
    </source>
</evidence>
<dbReference type="RefSeq" id="WP_144419134.1">
    <property type="nucleotide sequence ID" value="NZ_CADILJ010000073.1"/>
</dbReference>
<reference evidence="2 3" key="1">
    <citation type="submission" date="2020-04" db="EMBL/GenBank/DDBJ databases">
        <authorList>
            <person name="De Canck E."/>
        </authorList>
    </citation>
    <scope>NUCLEOTIDE SEQUENCE [LARGE SCALE GENOMIC DNA]</scope>
    <source>
        <strain evidence="2 3">LMG 7053</strain>
    </source>
</reference>
<gene>
    <name evidence="2" type="ORF">LMG7053_05052</name>
</gene>
<comment type="caution">
    <text evidence="2">The sequence shown here is derived from an EMBL/GenBank/DDBJ whole genome shotgun (WGS) entry which is preliminary data.</text>
</comment>
<evidence type="ECO:0000256" key="1">
    <source>
        <dbReference type="SAM" id="MobiDB-lite"/>
    </source>
</evidence>
<protein>
    <submittedName>
        <fullName evidence="2">Uncharacterized protein</fullName>
    </submittedName>
</protein>
<evidence type="ECO:0000313" key="3">
    <source>
        <dbReference type="Proteomes" id="UP000494161"/>
    </source>
</evidence>
<name>A0ABM8M3B2_9BURK</name>
<feature type="region of interest" description="Disordered" evidence="1">
    <location>
        <begin position="1"/>
        <end position="22"/>
    </location>
</feature>
<organism evidence="2 3">
    <name type="scientific">Achromobacter ruhlandii</name>
    <dbReference type="NCBI Taxonomy" id="72557"/>
    <lineage>
        <taxon>Bacteria</taxon>
        <taxon>Pseudomonadati</taxon>
        <taxon>Pseudomonadota</taxon>
        <taxon>Betaproteobacteria</taxon>
        <taxon>Burkholderiales</taxon>
        <taxon>Alcaligenaceae</taxon>
        <taxon>Achromobacter</taxon>
    </lineage>
</organism>
<keyword evidence="3" id="KW-1185">Reference proteome</keyword>
<proteinExistence type="predicted"/>
<dbReference type="GeneID" id="55563827"/>